<feature type="region of interest" description="Disordered" evidence="1">
    <location>
        <begin position="58"/>
        <end position="81"/>
    </location>
</feature>
<evidence type="ECO:0000256" key="1">
    <source>
        <dbReference type="SAM" id="MobiDB-lite"/>
    </source>
</evidence>
<sequence length="81" mass="8604">MVVGIGYVRLLPACHFSAAGFNVVDFGIDEDRMADLRDGSSHVDDISDCDVARALEAGLEPTTDPTCHSRPTPSSSPSRPT</sequence>
<accession>A0A3N6LPS6</accession>
<evidence type="ECO:0000313" key="3">
    <source>
        <dbReference type="Proteomes" id="UP000273828"/>
    </source>
</evidence>
<protein>
    <submittedName>
        <fullName evidence="2">Uncharacterized protein</fullName>
    </submittedName>
</protein>
<dbReference type="Proteomes" id="UP000273828">
    <property type="component" value="Unassembled WGS sequence"/>
</dbReference>
<comment type="caution">
    <text evidence="2">The sequence shown here is derived from an EMBL/GenBank/DDBJ whole genome shotgun (WGS) entry which is preliminary data.</text>
</comment>
<dbReference type="Gene3D" id="3.40.50.720">
    <property type="entry name" value="NAD(P)-binding Rossmann-like Domain"/>
    <property type="match status" value="1"/>
</dbReference>
<reference evidence="2 3" key="1">
    <citation type="submission" date="2018-10" db="EMBL/GenBank/DDBJ databases">
        <title>Natrarchaeobius chitinivorans gen. nov., sp. nov., and Natrarchaeobius haloalkaliphilus sp. nov., alkaliphilic, chitin-utilizing haloarchaea from hypersaline alkaline lakes.</title>
        <authorList>
            <person name="Sorokin D.Y."/>
            <person name="Elcheninov A.G."/>
            <person name="Kostrikina N.A."/>
            <person name="Bale N.J."/>
            <person name="Sinninghe Damste J.S."/>
            <person name="Khijniak T.V."/>
            <person name="Kublanov I.V."/>
            <person name="Toshchakov S.V."/>
        </authorList>
    </citation>
    <scope>NUCLEOTIDE SEQUENCE [LARGE SCALE GENOMIC DNA]</scope>
    <source>
        <strain evidence="2 3">AArcht-Sl</strain>
    </source>
</reference>
<gene>
    <name evidence="2" type="ORF">EA462_06005</name>
</gene>
<name>A0A3N6LPS6_9EURY</name>
<proteinExistence type="predicted"/>
<dbReference type="EMBL" id="REFY01000002">
    <property type="protein sequence ID" value="RQG91513.1"/>
    <property type="molecule type" value="Genomic_DNA"/>
</dbReference>
<dbReference type="AlphaFoldDB" id="A0A3N6LPS6"/>
<evidence type="ECO:0000313" key="2">
    <source>
        <dbReference type="EMBL" id="RQG91513.1"/>
    </source>
</evidence>
<feature type="compositionally biased region" description="Low complexity" evidence="1">
    <location>
        <begin position="69"/>
        <end position="81"/>
    </location>
</feature>
<dbReference type="SUPFAM" id="SSF51735">
    <property type="entry name" value="NAD(P)-binding Rossmann-fold domains"/>
    <property type="match status" value="1"/>
</dbReference>
<keyword evidence="3" id="KW-1185">Reference proteome</keyword>
<dbReference type="InterPro" id="IPR036291">
    <property type="entry name" value="NAD(P)-bd_dom_sf"/>
</dbReference>
<organism evidence="2 3">
    <name type="scientific">Natrarchaeobius halalkaliphilus</name>
    <dbReference type="NCBI Taxonomy" id="1679091"/>
    <lineage>
        <taxon>Archaea</taxon>
        <taxon>Methanobacteriati</taxon>
        <taxon>Methanobacteriota</taxon>
        <taxon>Stenosarchaea group</taxon>
        <taxon>Halobacteria</taxon>
        <taxon>Halobacteriales</taxon>
        <taxon>Natrialbaceae</taxon>
        <taxon>Natrarchaeobius</taxon>
    </lineage>
</organism>